<dbReference type="InterPro" id="IPR037020">
    <property type="entry name" value="Hemocyanin_C_sf"/>
</dbReference>
<dbReference type="InterPro" id="IPR036697">
    <property type="entry name" value="Hemocyanin_N_sf"/>
</dbReference>
<dbReference type="AlphaFoldDB" id="D0R093"/>
<name>D0R093_XIBTU</name>
<dbReference type="Gene3D" id="1.10.1280.10">
    <property type="entry name" value="Di-copper center containing domain from catechol oxidase"/>
    <property type="match status" value="1"/>
</dbReference>
<dbReference type="InterPro" id="IPR005204">
    <property type="entry name" value="Hemocyanin_N"/>
</dbReference>
<dbReference type="InterPro" id="IPR008922">
    <property type="entry name" value="Di-copper_centre_dom_sf"/>
</dbReference>
<dbReference type="PRINTS" id="PR00187">
    <property type="entry name" value="HAEMOCYANIN"/>
</dbReference>
<dbReference type="PROSITE" id="PS00209">
    <property type="entry name" value="HEMOCYANIN_1"/>
    <property type="match status" value="1"/>
</dbReference>
<dbReference type="PANTHER" id="PTHR11511:SF5">
    <property type="entry name" value="FAT-BODY PROTEIN 1-RELATED"/>
    <property type="match status" value="1"/>
</dbReference>
<dbReference type="PROSITE" id="PS00498">
    <property type="entry name" value="TYROSINASE_2"/>
    <property type="match status" value="1"/>
</dbReference>
<accession>D0R093</accession>
<dbReference type="PANTHER" id="PTHR11511">
    <property type="entry name" value="LARVAL STORAGE PROTEIN/PHENOLOXIDASE"/>
    <property type="match status" value="1"/>
</dbReference>
<dbReference type="SUPFAM" id="SSF48050">
    <property type="entry name" value="Hemocyanin, N-terminal domain"/>
    <property type="match status" value="1"/>
</dbReference>
<comment type="similarity">
    <text evidence="1">Belongs to the tyrosinase family. Hemocyanin subfamily.</text>
</comment>
<evidence type="ECO:0000256" key="1">
    <source>
        <dbReference type="ARBA" id="ARBA00009470"/>
    </source>
</evidence>
<feature type="signal peptide" evidence="2">
    <location>
        <begin position="1"/>
        <end position="17"/>
    </location>
</feature>
<dbReference type="InterPro" id="IPR000896">
    <property type="entry name" value="Hemocyanin/hexamerin_mid_dom"/>
</dbReference>
<proteinExistence type="evidence at transcript level"/>
<feature type="domain" description="Tyrosinase copper-binding" evidence="3">
    <location>
        <begin position="389"/>
        <end position="400"/>
    </location>
</feature>
<dbReference type="Pfam" id="PF03723">
    <property type="entry name" value="Hemocyanin_C"/>
    <property type="match status" value="1"/>
</dbReference>
<keyword evidence="2" id="KW-0732">Signal</keyword>
<evidence type="ECO:0000313" key="4">
    <source>
        <dbReference type="EMBL" id="CAR94712.1"/>
    </source>
</evidence>
<dbReference type="InterPro" id="IPR005203">
    <property type="entry name" value="Hemocyanin_C"/>
</dbReference>
<reference evidence="4" key="1">
    <citation type="submission" date="2008-10" db="EMBL/GenBank/DDBJ databases">
        <title>Hemocyanin suggests a close relationship of Remipedia and Hexapoda.</title>
        <authorList>
            <person name="Ertas B."/>
            <person name="von Reumont B."/>
            <person name="Waegele J.W."/>
            <person name="Misof B."/>
            <person name="Burmester T."/>
        </authorList>
    </citation>
    <scope>NUCLEOTIDE SEQUENCE</scope>
    <source>
        <tissue evidence="4">Whole organism</tissue>
    </source>
</reference>
<dbReference type="Pfam" id="PF03722">
    <property type="entry name" value="Hemocyanin_N"/>
    <property type="match status" value="1"/>
</dbReference>
<dbReference type="SUPFAM" id="SSF48056">
    <property type="entry name" value="Di-copper centre-containing domain"/>
    <property type="match status" value="1"/>
</dbReference>
<evidence type="ECO:0000256" key="2">
    <source>
        <dbReference type="SAM" id="SignalP"/>
    </source>
</evidence>
<dbReference type="Gene3D" id="1.20.1370.10">
    <property type="entry name" value="Hemocyanin, N-terminal domain"/>
    <property type="match status" value="1"/>
</dbReference>
<evidence type="ECO:0000259" key="3">
    <source>
        <dbReference type="PROSITE" id="PS00498"/>
    </source>
</evidence>
<dbReference type="Gene3D" id="2.60.40.1520">
    <property type="entry name" value="Hemocyanin, C-terminal domain"/>
    <property type="match status" value="1"/>
</dbReference>
<dbReference type="Pfam" id="PF00372">
    <property type="entry name" value="Hemocyanin_M"/>
    <property type="match status" value="1"/>
</dbReference>
<dbReference type="GO" id="GO:0016491">
    <property type="term" value="F:oxidoreductase activity"/>
    <property type="evidence" value="ECO:0007669"/>
    <property type="project" value="InterPro"/>
</dbReference>
<dbReference type="InterPro" id="IPR013788">
    <property type="entry name" value="Hemocyanin/hexamerin"/>
</dbReference>
<feature type="chain" id="PRO_5003014086" evidence="2">
    <location>
        <begin position="18"/>
        <end position="672"/>
    </location>
</feature>
<dbReference type="InterPro" id="IPR002227">
    <property type="entry name" value="Tyrosinase_Cu-bd"/>
</dbReference>
<dbReference type="PROSITE" id="PS00210">
    <property type="entry name" value="HEMOCYANIN_2"/>
    <property type="match status" value="1"/>
</dbReference>
<dbReference type="EMBL" id="FM863710">
    <property type="protein sequence ID" value="CAR94712.1"/>
    <property type="molecule type" value="mRNA"/>
</dbReference>
<dbReference type="InterPro" id="IPR014756">
    <property type="entry name" value="Ig_E-set"/>
</dbReference>
<protein>
    <submittedName>
        <fullName evidence="4">Hemocyanin subunit 2</fullName>
    </submittedName>
</protein>
<organism evidence="4">
    <name type="scientific">Xibalbanus tulumensis</name>
    <name type="common">Blind cave remipede</name>
    <name type="synonym">Speleonectes tulumensis</name>
    <dbReference type="NCBI Taxonomy" id="1519145"/>
    <lineage>
        <taxon>Eukaryota</taxon>
        <taxon>Metazoa</taxon>
        <taxon>Ecdysozoa</taxon>
        <taxon>Arthropoda</taxon>
        <taxon>Crustacea</taxon>
        <taxon>Remipedia</taxon>
        <taxon>Nectiopoda</taxon>
        <taxon>Speleonectidae</taxon>
        <taxon>Xibalbanus</taxon>
    </lineage>
</organism>
<gene>
    <name evidence="4" type="primary">hc2</name>
</gene>
<sequence length="672" mass="77529">MRSLAVLLLLLVAASAADEVFLKRQRDILLLLLRLHQPNAIPEQKSTSESYDPLMHLSHFKKPELVQELVDEITHGTTLPRGEIFNLFNTEHRTSMIHVFEVLFFAKDFDTFFKTAVYARDRVNEFLFYYAFSVAAVRRSDCEGLQLPPPYEIFPHFFVTSDVIRSAYKAKMMHTPTIIDMHWTGSIHNPEQRVAYYGEDVGLNSHHSHWHKDFPFWWKPEYGIELDRKGELFFYNHHQMTSRFDLERLSNDLTISKPLAWYRPVVEGFSPDAIYKHGFQFPMRPDNTKFHDLSTVTVNHMRAYESRIHESIDFGHVYSTNGTEVSLNDEHGINILGEIVEASEHSINPDYYGSLHNLAHVMLGRITDPEGKFDAPPGVMEHFETATRDPSFFRLHKYIDNIFKSHKDHLTPYTHKELEFPGVTVTAAKVVGLSHASTPNMLITHFNNFYIDLHNALDTTTTLGDVDIKARIGRMAHEPFKYTINVNSERPVTATVRIFLAPAYNWYGEEIHLDEGRWLAVELDKFAVKLHEGENVITRLSKDSTITIPDMKSHKDMIREVESALAGELEYHIDEHHRHCGFSQGLLIPKGSEAGTHFKVFIMLTDWDKDHANADAHPEDDYGGSIGYCGALWAKYPDKKPMGFPFDRHIQDEEDFFTENMKLIDVVIKNIK</sequence>
<dbReference type="SUPFAM" id="SSF81296">
    <property type="entry name" value="E set domains"/>
    <property type="match status" value="1"/>
</dbReference>